<protein>
    <recommendedName>
        <fullName evidence="1">Winged helix-turn helix domain-containing protein</fullName>
    </recommendedName>
</protein>
<comment type="caution">
    <text evidence="2">The sequence shown here is derived from an EMBL/GenBank/DDBJ whole genome shotgun (WGS) entry which is preliminary data.</text>
</comment>
<gene>
    <name evidence="2" type="ORF">J3R75_002657</name>
</gene>
<evidence type="ECO:0000259" key="1">
    <source>
        <dbReference type="Pfam" id="PF13592"/>
    </source>
</evidence>
<organism evidence="2 3">
    <name type="scientific">Oligosphaera ethanolica</name>
    <dbReference type="NCBI Taxonomy" id="760260"/>
    <lineage>
        <taxon>Bacteria</taxon>
        <taxon>Pseudomonadati</taxon>
        <taxon>Lentisphaerota</taxon>
        <taxon>Oligosphaeria</taxon>
        <taxon>Oligosphaerales</taxon>
        <taxon>Oligosphaeraceae</taxon>
        <taxon>Oligosphaera</taxon>
    </lineage>
</organism>
<sequence>MGQKVAFSDAEIAEAKRMVNEAADVREVKQGMSVVLSVELGLTNKEVAIALQSSPATVVRLHGGVRHCAAKSHSDADRKAAWGGRRHSYMTPEEEDEFLLPWAEKAEKGGVLIVPPIHKAFESRIGRRVQPATIYRLLARHGWRKIAPDNIHPKGDREVQEAFKKGGSRWLWTKR</sequence>
<dbReference type="AlphaFoldDB" id="A0AAE3VHM3"/>
<dbReference type="RefSeq" id="WP_307262138.1">
    <property type="nucleotide sequence ID" value="NZ_JAUSVL010000001.1"/>
</dbReference>
<feature type="domain" description="Winged helix-turn helix" evidence="1">
    <location>
        <begin position="117"/>
        <end position="165"/>
    </location>
</feature>
<dbReference type="EMBL" id="JAUSVL010000001">
    <property type="protein sequence ID" value="MDQ0290550.1"/>
    <property type="molecule type" value="Genomic_DNA"/>
</dbReference>
<name>A0AAE3VHM3_9BACT</name>
<keyword evidence="3" id="KW-1185">Reference proteome</keyword>
<dbReference type="Pfam" id="PF13592">
    <property type="entry name" value="HTH_33"/>
    <property type="match status" value="1"/>
</dbReference>
<proteinExistence type="predicted"/>
<dbReference type="InterPro" id="IPR025959">
    <property type="entry name" value="Winged_HTH_dom"/>
</dbReference>
<dbReference type="Proteomes" id="UP001238163">
    <property type="component" value="Unassembled WGS sequence"/>
</dbReference>
<reference evidence="2" key="1">
    <citation type="submission" date="2023-07" db="EMBL/GenBank/DDBJ databases">
        <title>Genomic Encyclopedia of Type Strains, Phase IV (KMG-IV): sequencing the most valuable type-strain genomes for metagenomic binning, comparative biology and taxonomic classification.</title>
        <authorList>
            <person name="Goeker M."/>
        </authorList>
    </citation>
    <scope>NUCLEOTIDE SEQUENCE</scope>
    <source>
        <strain evidence="2">DSM 24202</strain>
    </source>
</reference>
<evidence type="ECO:0000313" key="3">
    <source>
        <dbReference type="Proteomes" id="UP001238163"/>
    </source>
</evidence>
<evidence type="ECO:0000313" key="2">
    <source>
        <dbReference type="EMBL" id="MDQ0290550.1"/>
    </source>
</evidence>
<accession>A0AAE3VHM3</accession>